<dbReference type="PANTHER" id="PTHR11629:SF63">
    <property type="entry name" value="V-TYPE PROTON ATPASE SUBUNIT A"/>
    <property type="match status" value="1"/>
</dbReference>
<dbReference type="GO" id="GO:0033179">
    <property type="term" value="C:proton-transporting V-type ATPase, V0 domain"/>
    <property type="evidence" value="ECO:0007669"/>
    <property type="project" value="InterPro"/>
</dbReference>
<feature type="transmembrane region" description="Helical" evidence="12">
    <location>
        <begin position="450"/>
        <end position="479"/>
    </location>
</feature>
<keyword evidence="4 12" id="KW-0812">Transmembrane</keyword>
<proteinExistence type="inferred from homology"/>
<evidence type="ECO:0000256" key="4">
    <source>
        <dbReference type="ARBA" id="ARBA00022692"/>
    </source>
</evidence>
<dbReference type="Proteomes" id="UP001500420">
    <property type="component" value="Unassembled WGS sequence"/>
</dbReference>
<comment type="similarity">
    <text evidence="2">Belongs to the V-ATPase 116 kDa subunit family.</text>
</comment>
<dbReference type="EMBL" id="BAAADV010000001">
    <property type="protein sequence ID" value="GAA0666931.1"/>
    <property type="molecule type" value="Genomic_DNA"/>
</dbReference>
<reference evidence="13 14" key="1">
    <citation type="journal article" date="2019" name="Int. J. Syst. Evol. Microbiol.">
        <title>The Global Catalogue of Microorganisms (GCM) 10K type strain sequencing project: providing services to taxonomists for standard genome sequencing and annotation.</title>
        <authorList>
            <consortium name="The Broad Institute Genomics Platform"/>
            <consortium name="The Broad Institute Genome Sequencing Center for Infectious Disease"/>
            <person name="Wu L."/>
            <person name="Ma J."/>
        </authorList>
    </citation>
    <scope>NUCLEOTIDE SEQUENCE [LARGE SCALE GENOMIC DNA]</scope>
    <source>
        <strain evidence="13 14">JCM 16328</strain>
    </source>
</reference>
<feature type="transmembrane region" description="Helical" evidence="12">
    <location>
        <begin position="586"/>
        <end position="605"/>
    </location>
</feature>
<keyword evidence="7 12" id="KW-0472">Membrane</keyword>
<dbReference type="PANTHER" id="PTHR11629">
    <property type="entry name" value="VACUOLAR PROTON ATPASES"/>
    <property type="match status" value="1"/>
</dbReference>
<feature type="transmembrane region" description="Helical" evidence="12">
    <location>
        <begin position="698"/>
        <end position="720"/>
    </location>
</feature>
<evidence type="ECO:0000256" key="6">
    <source>
        <dbReference type="ARBA" id="ARBA00023065"/>
    </source>
</evidence>
<keyword evidence="5 12" id="KW-1133">Transmembrane helix</keyword>
<keyword evidence="3" id="KW-0813">Transport</keyword>
<dbReference type="GO" id="GO:0051117">
    <property type="term" value="F:ATPase binding"/>
    <property type="evidence" value="ECO:0007669"/>
    <property type="project" value="TreeGrafter"/>
</dbReference>
<feature type="region of interest" description="Disordered" evidence="11">
    <location>
        <begin position="308"/>
        <end position="368"/>
    </location>
</feature>
<dbReference type="AlphaFoldDB" id="A0AAV3T7C0"/>
<feature type="coiled-coil region" evidence="10">
    <location>
        <begin position="217"/>
        <end position="244"/>
    </location>
</feature>
<gene>
    <name evidence="13" type="ORF">GCM10009020_10410</name>
</gene>
<organism evidence="13 14">
    <name type="scientific">Natronoarchaeum mannanilyticum</name>
    <dbReference type="NCBI Taxonomy" id="926360"/>
    <lineage>
        <taxon>Archaea</taxon>
        <taxon>Methanobacteriati</taxon>
        <taxon>Methanobacteriota</taxon>
        <taxon>Stenosarchaea group</taxon>
        <taxon>Halobacteria</taxon>
        <taxon>Halobacteriales</taxon>
        <taxon>Natronoarchaeaceae</taxon>
    </lineage>
</organism>
<protein>
    <recommendedName>
        <fullName evidence="9">A-type ATP synthase subunit I</fullName>
    </recommendedName>
</protein>
<sequence>MLRPERMSKVSVAGSRAVMEPVIEAVHDLNLVHLSDYDGSWAGFDNGNPVEGSETASEKLVTVRSLKSILGVEEEDAGPSRIVEDEALDEELAEVREEVNELDERRTEVRDELREVEDRIGSMAPFADLGIDLDLLSGYETLEVRVGEGDAEELRAALEAAEDVDEFELFTGEGDVVAAFVYPEGEADGETLDDALVGVDFAGLDVPDAEGSPEEYLEELRHRKEKLQSKLDSIEGDLEEIKLDAAGFLLAAEEKLSIEVQQTEAPLQFATTEHAFVAEGWVPTDRYDDLVAALEDAVGDRVEIEELERAEYTEEGHAAHTEEVDHGEPESTETPAEPGDADEEEPPKAATDGGTATASAAGSSGAVTMADDPPVIQDNVKAAQPFEFLLEMINRPKYSELDPTIVLLLTFPAFYGFMLGDLGYGLLYIAVGYLLYSRFEDDVFRSLGAIGMWAGGFTALFGVLYGEFFGMHFLGEIVFPSGSPPLHKGLQPAFSYYGQAWLVASLLLGLLHLTIGYVFGFVNDLDHGVVESYLEHGSWATLMIGLWTWVFSRHLQGAKPSMLYTSFGPQGEHTALNLGFSGLPEAVGLFVGLPLLAIGFLTMVYGEVKHYGLLGVLIGGLESFSVFGDVLSYLRIGAVILAKAGMAFVVNLLFFGVYVVDGEWHFATSHAPSYYAEHGYHGAEVTEVMFGGLLHGGIATAILGVFVLVFGHAVVLLLGVTSAGLQGIRLEYVEFFDKFYEGGGRVFDPFGYDREYTAED</sequence>
<evidence type="ECO:0000256" key="8">
    <source>
        <dbReference type="ARBA" id="ARBA00059506"/>
    </source>
</evidence>
<feature type="compositionally biased region" description="Basic and acidic residues" evidence="11">
    <location>
        <begin position="308"/>
        <end position="329"/>
    </location>
</feature>
<evidence type="ECO:0000256" key="10">
    <source>
        <dbReference type="SAM" id="Coils"/>
    </source>
</evidence>
<comment type="subcellular location">
    <subcellularLocation>
        <location evidence="1">Membrane</location>
        <topology evidence="1">Multi-pass membrane protein</topology>
    </subcellularLocation>
</comment>
<dbReference type="RefSeq" id="WP_343772841.1">
    <property type="nucleotide sequence ID" value="NZ_BAAADV010000001.1"/>
</dbReference>
<comment type="caution">
    <text evidence="13">The sequence shown here is derived from an EMBL/GenBank/DDBJ whole genome shotgun (WGS) entry which is preliminary data.</text>
</comment>
<evidence type="ECO:0000256" key="5">
    <source>
        <dbReference type="ARBA" id="ARBA00022989"/>
    </source>
</evidence>
<feature type="transmembrane region" description="Helical" evidence="12">
    <location>
        <begin position="638"/>
        <end position="660"/>
    </location>
</feature>
<dbReference type="Gene3D" id="3.30.70.2750">
    <property type="match status" value="1"/>
</dbReference>
<accession>A0AAV3T7C0</accession>
<dbReference type="Gene3D" id="3.30.70.2170">
    <property type="match status" value="1"/>
</dbReference>
<feature type="coiled-coil region" evidence="10">
    <location>
        <begin position="85"/>
        <end position="119"/>
    </location>
</feature>
<evidence type="ECO:0000313" key="14">
    <source>
        <dbReference type="Proteomes" id="UP001500420"/>
    </source>
</evidence>
<evidence type="ECO:0000256" key="12">
    <source>
        <dbReference type="SAM" id="Phobius"/>
    </source>
</evidence>
<evidence type="ECO:0000256" key="7">
    <source>
        <dbReference type="ARBA" id="ARBA00023136"/>
    </source>
</evidence>
<evidence type="ECO:0000256" key="11">
    <source>
        <dbReference type="SAM" id="MobiDB-lite"/>
    </source>
</evidence>
<evidence type="ECO:0000256" key="9">
    <source>
        <dbReference type="ARBA" id="ARBA00068671"/>
    </source>
</evidence>
<dbReference type="GO" id="GO:0046961">
    <property type="term" value="F:proton-transporting ATPase activity, rotational mechanism"/>
    <property type="evidence" value="ECO:0007669"/>
    <property type="project" value="InterPro"/>
</dbReference>
<dbReference type="GO" id="GO:0016471">
    <property type="term" value="C:vacuolar proton-transporting V-type ATPase complex"/>
    <property type="evidence" value="ECO:0007669"/>
    <property type="project" value="TreeGrafter"/>
</dbReference>
<evidence type="ECO:0000256" key="3">
    <source>
        <dbReference type="ARBA" id="ARBA00022448"/>
    </source>
</evidence>
<evidence type="ECO:0000256" key="1">
    <source>
        <dbReference type="ARBA" id="ARBA00004141"/>
    </source>
</evidence>
<name>A0AAV3T7C0_9EURY</name>
<feature type="compositionally biased region" description="Low complexity" evidence="11">
    <location>
        <begin position="348"/>
        <end position="366"/>
    </location>
</feature>
<keyword evidence="10" id="KW-0175">Coiled coil</keyword>
<feature type="transmembrane region" description="Helical" evidence="12">
    <location>
        <begin position="405"/>
        <end position="430"/>
    </location>
</feature>
<keyword evidence="6" id="KW-0406">Ion transport</keyword>
<feature type="transmembrane region" description="Helical" evidence="12">
    <location>
        <begin position="500"/>
        <end position="521"/>
    </location>
</feature>
<dbReference type="GO" id="GO:0007035">
    <property type="term" value="P:vacuolar acidification"/>
    <property type="evidence" value="ECO:0007669"/>
    <property type="project" value="TreeGrafter"/>
</dbReference>
<comment type="function">
    <text evidence="8">Component of the A-type ATP synthase that produces ATP from ADP in the presence of a proton gradient across the membrane.</text>
</comment>
<evidence type="ECO:0000256" key="2">
    <source>
        <dbReference type="ARBA" id="ARBA00009904"/>
    </source>
</evidence>
<feature type="transmembrane region" description="Helical" evidence="12">
    <location>
        <begin position="533"/>
        <end position="552"/>
    </location>
</feature>
<dbReference type="InterPro" id="IPR002490">
    <property type="entry name" value="V-ATPase_116kDa_su"/>
</dbReference>
<keyword evidence="14" id="KW-1185">Reference proteome</keyword>
<evidence type="ECO:0000313" key="13">
    <source>
        <dbReference type="EMBL" id="GAA0666931.1"/>
    </source>
</evidence>
<dbReference type="Gene3D" id="1.20.1460.20">
    <property type="match status" value="1"/>
</dbReference>